<evidence type="ECO:0000256" key="1">
    <source>
        <dbReference type="RuleBase" id="RU000481"/>
    </source>
</evidence>
<dbReference type="Proteomes" id="UP001499841">
    <property type="component" value="Unassembled WGS sequence"/>
</dbReference>
<comment type="caution">
    <text evidence="3">The sequence shown here is derived from an EMBL/GenBank/DDBJ whole genome shotgun (WGS) entry which is preliminary data.</text>
</comment>
<evidence type="ECO:0000313" key="3">
    <source>
        <dbReference type="EMBL" id="GAA4288201.1"/>
    </source>
</evidence>
<dbReference type="GO" id="GO:0008483">
    <property type="term" value="F:transaminase activity"/>
    <property type="evidence" value="ECO:0007669"/>
    <property type="project" value="UniProtKB-KW"/>
</dbReference>
<sequence length="399" mass="43723">MALTRTEVSTRARAAVGEIEAVTAFFASLREMEGRDDVLDLTFGNPHEMPLDGLVRAITAHVVPQTVDWFAYKANENEPREVIAAALSSELGLGFAPEDVALTQGAFGAIALALRLVGDAGDEVILPTPGWFCYAPMLRLVDMVPVKAPLAPETYDLDLAAVERAITPRTRFVVVNSPANPTGRVYPREQLDALADLLEAASARNRRRIWLLSDEPYRRIRFDGVPFVSPAACYPWTLVDYSYGKVLLAPGQRLGYLALSPLLPVPEREALREALMPVQLAMGWGFPDAIMQYAVADLEDVSIDLGELTRKRDRMLGALRSSGYRIGRPEGTFYLWGDAPGGDAARFVAALAERGVYVMPGTLFDRPEHFRISLTATMDTIERALPAFDDVAARLVTSS</sequence>
<dbReference type="PANTHER" id="PTHR42691:SF1">
    <property type="entry name" value="ASPARTATE AMINOTRANSFERASE YHDR-RELATED"/>
    <property type="match status" value="1"/>
</dbReference>
<dbReference type="RefSeq" id="WP_345041801.1">
    <property type="nucleotide sequence ID" value="NZ_BAABBA010000012.1"/>
</dbReference>
<keyword evidence="4" id="KW-1185">Reference proteome</keyword>
<protein>
    <recommendedName>
        <fullName evidence="1">Aminotransferase</fullName>
        <ecNumber evidence="1">2.6.1.-</ecNumber>
    </recommendedName>
</protein>
<evidence type="ECO:0000313" key="4">
    <source>
        <dbReference type="Proteomes" id="UP001499841"/>
    </source>
</evidence>
<keyword evidence="1" id="KW-0808">Transferase</keyword>
<dbReference type="CDD" id="cd00609">
    <property type="entry name" value="AAT_like"/>
    <property type="match status" value="1"/>
</dbReference>
<evidence type="ECO:0000259" key="2">
    <source>
        <dbReference type="Pfam" id="PF00155"/>
    </source>
</evidence>
<dbReference type="PROSITE" id="PS00105">
    <property type="entry name" value="AA_TRANSFER_CLASS_1"/>
    <property type="match status" value="1"/>
</dbReference>
<feature type="domain" description="Aminotransferase class I/classII large" evidence="2">
    <location>
        <begin position="38"/>
        <end position="385"/>
    </location>
</feature>
<dbReference type="EMBL" id="BAABBA010000012">
    <property type="protein sequence ID" value="GAA4288201.1"/>
    <property type="molecule type" value="Genomic_DNA"/>
</dbReference>
<organism evidence="3 4">
    <name type="scientific">Georgenia daeguensis</name>
    <dbReference type="NCBI Taxonomy" id="908355"/>
    <lineage>
        <taxon>Bacteria</taxon>
        <taxon>Bacillati</taxon>
        <taxon>Actinomycetota</taxon>
        <taxon>Actinomycetes</taxon>
        <taxon>Micrococcales</taxon>
        <taxon>Bogoriellaceae</taxon>
        <taxon>Georgenia</taxon>
    </lineage>
</organism>
<comment type="cofactor">
    <cofactor evidence="1">
        <name>pyridoxal 5'-phosphate</name>
        <dbReference type="ChEBI" id="CHEBI:597326"/>
    </cofactor>
</comment>
<dbReference type="PANTHER" id="PTHR42691">
    <property type="entry name" value="ASPARTATE AMINOTRANSFERASE YHDR-RELATED"/>
    <property type="match status" value="1"/>
</dbReference>
<dbReference type="Pfam" id="PF00155">
    <property type="entry name" value="Aminotran_1_2"/>
    <property type="match status" value="1"/>
</dbReference>
<dbReference type="Gene3D" id="3.40.640.10">
    <property type="entry name" value="Type I PLP-dependent aspartate aminotransferase-like (Major domain)"/>
    <property type="match status" value="1"/>
</dbReference>
<dbReference type="InterPro" id="IPR015424">
    <property type="entry name" value="PyrdxlP-dep_Trfase"/>
</dbReference>
<reference evidence="4" key="1">
    <citation type="journal article" date="2019" name="Int. J. Syst. Evol. Microbiol.">
        <title>The Global Catalogue of Microorganisms (GCM) 10K type strain sequencing project: providing services to taxonomists for standard genome sequencing and annotation.</title>
        <authorList>
            <consortium name="The Broad Institute Genomics Platform"/>
            <consortium name="The Broad Institute Genome Sequencing Center for Infectious Disease"/>
            <person name="Wu L."/>
            <person name="Ma J."/>
        </authorList>
    </citation>
    <scope>NUCLEOTIDE SEQUENCE [LARGE SCALE GENOMIC DNA]</scope>
    <source>
        <strain evidence="4">JCM 17459</strain>
    </source>
</reference>
<dbReference type="InterPro" id="IPR015421">
    <property type="entry name" value="PyrdxlP-dep_Trfase_major"/>
</dbReference>
<dbReference type="SUPFAM" id="SSF53383">
    <property type="entry name" value="PLP-dependent transferases"/>
    <property type="match status" value="1"/>
</dbReference>
<dbReference type="InterPro" id="IPR004839">
    <property type="entry name" value="Aminotransferase_I/II_large"/>
</dbReference>
<name>A0ABP8EW32_9MICO</name>
<dbReference type="EC" id="2.6.1.-" evidence="1"/>
<keyword evidence="1 3" id="KW-0032">Aminotransferase</keyword>
<dbReference type="InterPro" id="IPR004838">
    <property type="entry name" value="NHTrfase_class1_PyrdxlP-BS"/>
</dbReference>
<accession>A0ABP8EW32</accession>
<proteinExistence type="inferred from homology"/>
<comment type="similarity">
    <text evidence="1">Belongs to the class-I pyridoxal-phosphate-dependent aminotransferase family.</text>
</comment>
<gene>
    <name evidence="3" type="ORF">GCM10022262_25610</name>
</gene>